<dbReference type="PROSITE" id="PS50268">
    <property type="entry name" value="CADHERIN_2"/>
    <property type="match status" value="3"/>
</dbReference>
<dbReference type="EMBL" id="JARBDR010000657">
    <property type="protein sequence ID" value="KAJ8308292.1"/>
    <property type="molecule type" value="Genomic_DNA"/>
</dbReference>
<organism evidence="5 6">
    <name type="scientific">Tegillarca granosa</name>
    <name type="common">Malaysian cockle</name>
    <name type="synonym">Anadara granosa</name>
    <dbReference type="NCBI Taxonomy" id="220873"/>
    <lineage>
        <taxon>Eukaryota</taxon>
        <taxon>Metazoa</taxon>
        <taxon>Spiralia</taxon>
        <taxon>Lophotrochozoa</taxon>
        <taxon>Mollusca</taxon>
        <taxon>Bivalvia</taxon>
        <taxon>Autobranchia</taxon>
        <taxon>Pteriomorphia</taxon>
        <taxon>Arcoida</taxon>
        <taxon>Arcoidea</taxon>
        <taxon>Arcidae</taxon>
        <taxon>Tegillarca</taxon>
    </lineage>
</organism>
<feature type="domain" description="Cadherin" evidence="4">
    <location>
        <begin position="29"/>
        <end position="70"/>
    </location>
</feature>
<proteinExistence type="predicted"/>
<gene>
    <name evidence="5" type="ORF">KUTeg_013166</name>
</gene>
<dbReference type="PANTHER" id="PTHR24026">
    <property type="entry name" value="FAT ATYPICAL CADHERIN-RELATED"/>
    <property type="match status" value="1"/>
</dbReference>
<dbReference type="SUPFAM" id="SSF49313">
    <property type="entry name" value="Cadherin-like"/>
    <property type="match status" value="3"/>
</dbReference>
<evidence type="ECO:0000313" key="6">
    <source>
        <dbReference type="Proteomes" id="UP001217089"/>
    </source>
</evidence>
<comment type="caution">
    <text evidence="5">The sequence shown here is derived from an EMBL/GenBank/DDBJ whole genome shotgun (WGS) entry which is preliminary data.</text>
</comment>
<dbReference type="PRINTS" id="PR00205">
    <property type="entry name" value="CADHERIN"/>
</dbReference>
<feature type="domain" description="Cadherin" evidence="4">
    <location>
        <begin position="254"/>
        <end position="352"/>
    </location>
</feature>
<sequence length="375" mass="40599">MDNYIFIITLKVAISNKDCLQNGGDSCKLDYEGTRSYVVKVLVTDSGHPSKSNTFDLSIEVTDANDPPRNIKLSGKNIITAKHVFKDSKNYKVEELAPKGTEIGKLTVDDQDRSQTHTFTLEKDGNGLFEVTSDGAVRTATDQRLDVTIVYEITVRATDSGTPQKQVEGTFSITATGVNEAPVSVTFTPENAPITFAENEPVVMENSPVDSVIGTVVAKDQDPDQALTFSVKAKTDVQYIKVDTSPDCTSEDLLFSSDKLEVNENLQGETIGIFQVIDPDDGDSHVFKLTNDGGGNFAIDNKGRLSTSAGSSLDYEATKSVDITVSVNDAKGLSFEKSYNVSILDVNEAPTKIVLTNNKVSTNSQNKDKAVTKLQ</sequence>
<keyword evidence="1" id="KW-0812">Transmembrane</keyword>
<evidence type="ECO:0000256" key="1">
    <source>
        <dbReference type="ARBA" id="ARBA00022692"/>
    </source>
</evidence>
<keyword evidence="2" id="KW-0472">Membrane</keyword>
<keyword evidence="3" id="KW-0106">Calcium</keyword>
<dbReference type="PANTHER" id="PTHR24026:SF126">
    <property type="entry name" value="PROTOCADHERIN FAT 4"/>
    <property type="match status" value="1"/>
</dbReference>
<evidence type="ECO:0000259" key="4">
    <source>
        <dbReference type="PROSITE" id="PS50268"/>
    </source>
</evidence>
<keyword evidence="6" id="KW-1185">Reference proteome</keyword>
<reference evidence="5 6" key="1">
    <citation type="submission" date="2022-12" db="EMBL/GenBank/DDBJ databases">
        <title>Chromosome-level genome of Tegillarca granosa.</title>
        <authorList>
            <person name="Kim J."/>
        </authorList>
    </citation>
    <scope>NUCLEOTIDE SEQUENCE [LARGE SCALE GENOMIC DNA]</scope>
    <source>
        <strain evidence="5">Teg-2019</strain>
        <tissue evidence="5">Adductor muscle</tissue>
    </source>
</reference>
<feature type="domain" description="Cadherin" evidence="4">
    <location>
        <begin position="85"/>
        <end position="195"/>
    </location>
</feature>
<dbReference type="Proteomes" id="UP001217089">
    <property type="component" value="Unassembled WGS sequence"/>
</dbReference>
<dbReference type="SMART" id="SM00112">
    <property type="entry name" value="CA"/>
    <property type="match status" value="3"/>
</dbReference>
<protein>
    <recommendedName>
        <fullName evidence="4">Cadherin domain-containing protein</fullName>
    </recommendedName>
</protein>
<evidence type="ECO:0000313" key="5">
    <source>
        <dbReference type="EMBL" id="KAJ8308292.1"/>
    </source>
</evidence>
<dbReference type="InterPro" id="IPR002126">
    <property type="entry name" value="Cadherin-like_dom"/>
</dbReference>
<dbReference type="InterPro" id="IPR015919">
    <property type="entry name" value="Cadherin-like_sf"/>
</dbReference>
<evidence type="ECO:0000256" key="3">
    <source>
        <dbReference type="PROSITE-ProRule" id="PRU00043"/>
    </source>
</evidence>
<accession>A0ABQ9EXE6</accession>
<dbReference type="CDD" id="cd11304">
    <property type="entry name" value="Cadherin_repeat"/>
    <property type="match status" value="3"/>
</dbReference>
<name>A0ABQ9EXE6_TEGGR</name>
<dbReference type="Pfam" id="PF00028">
    <property type="entry name" value="Cadherin"/>
    <property type="match status" value="2"/>
</dbReference>
<dbReference type="Gene3D" id="2.60.40.60">
    <property type="entry name" value="Cadherins"/>
    <property type="match status" value="3"/>
</dbReference>
<keyword evidence="2" id="KW-1133">Transmembrane helix</keyword>
<evidence type="ECO:0000256" key="2">
    <source>
        <dbReference type="ARBA" id="ARBA00022989"/>
    </source>
</evidence>